<dbReference type="AlphaFoldDB" id="A0A371FIR9"/>
<dbReference type="Pfam" id="PF04195">
    <property type="entry name" value="Transposase_28"/>
    <property type="match status" value="1"/>
</dbReference>
<protein>
    <recommendedName>
        <fullName evidence="1">Transposase (putative) gypsy type domain-containing protein</fullName>
    </recommendedName>
</protein>
<dbReference type="STRING" id="157652.A0A371FIR9"/>
<evidence type="ECO:0000313" key="2">
    <source>
        <dbReference type="EMBL" id="RDX78196.1"/>
    </source>
</evidence>
<feature type="non-terminal residue" evidence="2">
    <location>
        <position position="1"/>
    </location>
</feature>
<dbReference type="PANTHER" id="PTHR31099">
    <property type="entry name" value="OS06G0165300 PROTEIN"/>
    <property type="match status" value="1"/>
</dbReference>
<dbReference type="InterPro" id="IPR007321">
    <property type="entry name" value="Transposase_28"/>
</dbReference>
<evidence type="ECO:0000259" key="1">
    <source>
        <dbReference type="Pfam" id="PF04195"/>
    </source>
</evidence>
<dbReference type="Proteomes" id="UP000257109">
    <property type="component" value="Unassembled WGS sequence"/>
</dbReference>
<organism evidence="2 3">
    <name type="scientific">Mucuna pruriens</name>
    <name type="common">Velvet bean</name>
    <name type="synonym">Dolichos pruriens</name>
    <dbReference type="NCBI Taxonomy" id="157652"/>
    <lineage>
        <taxon>Eukaryota</taxon>
        <taxon>Viridiplantae</taxon>
        <taxon>Streptophyta</taxon>
        <taxon>Embryophyta</taxon>
        <taxon>Tracheophyta</taxon>
        <taxon>Spermatophyta</taxon>
        <taxon>Magnoliopsida</taxon>
        <taxon>eudicotyledons</taxon>
        <taxon>Gunneridae</taxon>
        <taxon>Pentapetalae</taxon>
        <taxon>rosids</taxon>
        <taxon>fabids</taxon>
        <taxon>Fabales</taxon>
        <taxon>Fabaceae</taxon>
        <taxon>Papilionoideae</taxon>
        <taxon>50 kb inversion clade</taxon>
        <taxon>NPAAA clade</taxon>
        <taxon>indigoferoid/millettioid clade</taxon>
        <taxon>Phaseoleae</taxon>
        <taxon>Mucuna</taxon>
    </lineage>
</organism>
<reference evidence="2" key="1">
    <citation type="submission" date="2018-05" db="EMBL/GenBank/DDBJ databases">
        <title>Draft genome of Mucuna pruriens seed.</title>
        <authorList>
            <person name="Nnadi N.E."/>
            <person name="Vos R."/>
            <person name="Hasami M.H."/>
            <person name="Devisetty U.K."/>
            <person name="Aguiy J.C."/>
        </authorList>
    </citation>
    <scope>NUCLEOTIDE SEQUENCE [LARGE SCALE GENOMIC DNA]</scope>
    <source>
        <strain evidence="2">JCA_2017</strain>
    </source>
</reference>
<keyword evidence="3" id="KW-1185">Reference proteome</keyword>
<dbReference type="EMBL" id="QJKJ01008937">
    <property type="protein sequence ID" value="RDX78196.1"/>
    <property type="molecule type" value="Genomic_DNA"/>
</dbReference>
<name>A0A371FIR9_MUCPR</name>
<accession>A0A371FIR9</accession>
<proteinExistence type="predicted"/>
<comment type="caution">
    <text evidence="2">The sequence shown here is derived from an EMBL/GenBank/DDBJ whole genome shotgun (WGS) entry which is preliminary data.</text>
</comment>
<evidence type="ECO:0000313" key="3">
    <source>
        <dbReference type="Proteomes" id="UP000257109"/>
    </source>
</evidence>
<gene>
    <name evidence="2" type="ORF">CR513_41561</name>
</gene>
<dbReference type="OrthoDB" id="685909at2759"/>
<sequence>MRLLLMIVPPHSFVPCPWLPSHASSRDLFSEPPHFLSFLMGGQSKCKSPVPVSSESSSSFPFTGPVPLAVVPESMVPTSAPSRSMKHYEEWVSLDVLKQVSSVMPTEVDTLVTKGTWVDPYSAHDFIMMAPFDYERVCHAAREDEDDFIFMYETIFEDLGISLPIGFFYAEVLQMFRIAPSQLHPNSWATLWAFETICRALSIEPTAPLLFFLLYRPAQPGATWVSLTAMRCMNLFRPYLESYKGFKTHNVKELLVKDAPLTKSGYDLGAIMQQNQTAAGSKIVK</sequence>
<dbReference type="PANTHER" id="PTHR31099:SF28">
    <property type="entry name" value="F5J5.12"/>
    <property type="match status" value="1"/>
</dbReference>
<feature type="domain" description="Transposase (putative) gypsy type" evidence="1">
    <location>
        <begin position="159"/>
        <end position="212"/>
    </location>
</feature>